<comment type="caution">
    <text evidence="2">The sequence shown here is derived from an EMBL/GenBank/DDBJ whole genome shotgun (WGS) entry which is preliminary data.</text>
</comment>
<dbReference type="Proteomes" id="UP000555836">
    <property type="component" value="Unassembled WGS sequence"/>
</dbReference>
<dbReference type="AlphaFoldDB" id="A0A7Y0X9P9"/>
<name>A0A7Y0X9P9_VIBPH</name>
<accession>A0A7Y0X9P9</accession>
<feature type="compositionally biased region" description="Basic and acidic residues" evidence="1">
    <location>
        <begin position="108"/>
        <end position="119"/>
    </location>
</feature>
<organism evidence="2 3">
    <name type="scientific">Vibrio parahaemolyticus</name>
    <dbReference type="NCBI Taxonomy" id="670"/>
    <lineage>
        <taxon>Bacteria</taxon>
        <taxon>Pseudomonadati</taxon>
        <taxon>Pseudomonadota</taxon>
        <taxon>Gammaproteobacteria</taxon>
        <taxon>Vibrionales</taxon>
        <taxon>Vibrionaceae</taxon>
        <taxon>Vibrio</taxon>
    </lineage>
</organism>
<protein>
    <submittedName>
        <fullName evidence="2">Uncharacterized protein</fullName>
    </submittedName>
</protein>
<evidence type="ECO:0000313" key="2">
    <source>
        <dbReference type="EMBL" id="NMU30391.1"/>
    </source>
</evidence>
<reference evidence="2 3" key="1">
    <citation type="submission" date="2020-04" db="EMBL/GenBank/DDBJ databases">
        <title>Whole-genome sequencing of Vibrio spp. from China reveals different genetic environments of blaCTX-M-14 among diverse lineages.</title>
        <authorList>
            <person name="Zheng Z."/>
            <person name="Ye L."/>
            <person name="Chen S."/>
        </authorList>
    </citation>
    <scope>NUCLEOTIDE SEQUENCE [LARGE SCALE GENOMIC DNA]</scope>
    <source>
        <strain evidence="2 3">Vb0574</strain>
    </source>
</reference>
<feature type="region of interest" description="Disordered" evidence="1">
    <location>
        <begin position="107"/>
        <end position="135"/>
    </location>
</feature>
<gene>
    <name evidence="2" type="ORF">HKB21_32795</name>
</gene>
<evidence type="ECO:0000256" key="1">
    <source>
        <dbReference type="SAM" id="MobiDB-lite"/>
    </source>
</evidence>
<evidence type="ECO:0000313" key="3">
    <source>
        <dbReference type="Proteomes" id="UP000555836"/>
    </source>
</evidence>
<proteinExistence type="predicted"/>
<dbReference type="EMBL" id="JABCLD010002472">
    <property type="protein sequence ID" value="NMU30391.1"/>
    <property type="molecule type" value="Genomic_DNA"/>
</dbReference>
<sequence length="282" mass="31877">MIDAVCTYGGKRKTYNIFNFQKLSDSDIEKYRQYLECPNPKCAAEAYYRRKSVDGKAACFGSRYHVQGCNEGRSSPQREREVKHALEVDKIIADSSEVIFDFFAGDSKPSEESNTDRPSKPKLAGSGGTKSHTGAVATARNTVLGMEKALNSLLRGSDLAQSDTIITIDEKYSYKAKNLFLNFADAEPADSPKEARPKMFWGTISHSDADMEWLNPADCDDVGIPIKRHKYKIFKRFKITEKRDLEGAGFILFGKCFWNANKTRKIIELWNADRFFISVDED</sequence>
<dbReference type="RefSeq" id="WP_025575442.1">
    <property type="nucleotide sequence ID" value="NZ_NNEH01000059.1"/>
</dbReference>